<protein>
    <submittedName>
        <fullName evidence="3">DUF2142 domain-containing protein</fullName>
    </submittedName>
</protein>
<accession>A0A7K3VX50</accession>
<comment type="caution">
    <text evidence="3">The sequence shown here is derived from an EMBL/GenBank/DDBJ whole genome shotgun (WGS) entry which is preliminary data.</text>
</comment>
<evidence type="ECO:0000313" key="4">
    <source>
        <dbReference type="Proteomes" id="UP000470246"/>
    </source>
</evidence>
<feature type="transmembrane region" description="Helical" evidence="2">
    <location>
        <begin position="382"/>
        <end position="402"/>
    </location>
</feature>
<proteinExistence type="predicted"/>
<evidence type="ECO:0000313" key="3">
    <source>
        <dbReference type="EMBL" id="NEK57225.1"/>
    </source>
</evidence>
<dbReference type="Pfam" id="PF09913">
    <property type="entry name" value="DUF2142"/>
    <property type="match status" value="1"/>
</dbReference>
<dbReference type="RefSeq" id="WP_163480426.1">
    <property type="nucleotide sequence ID" value="NZ_JAAGWF010000007.1"/>
</dbReference>
<feature type="transmembrane region" description="Helical" evidence="2">
    <location>
        <begin position="414"/>
        <end position="431"/>
    </location>
</feature>
<feature type="transmembrane region" description="Helical" evidence="2">
    <location>
        <begin position="181"/>
        <end position="202"/>
    </location>
</feature>
<feature type="region of interest" description="Disordered" evidence="1">
    <location>
        <begin position="1"/>
        <end position="28"/>
    </location>
</feature>
<dbReference type="InterPro" id="IPR018674">
    <property type="entry name" value="DUF2142_membrane"/>
</dbReference>
<evidence type="ECO:0000256" key="1">
    <source>
        <dbReference type="SAM" id="MobiDB-lite"/>
    </source>
</evidence>
<feature type="transmembrane region" description="Helical" evidence="2">
    <location>
        <begin position="443"/>
        <end position="466"/>
    </location>
</feature>
<gene>
    <name evidence="3" type="ORF">GCU56_04970</name>
</gene>
<dbReference type="EMBL" id="JAAGWF010000007">
    <property type="protein sequence ID" value="NEK57225.1"/>
    <property type="molecule type" value="Genomic_DNA"/>
</dbReference>
<feature type="transmembrane region" description="Helical" evidence="2">
    <location>
        <begin position="486"/>
        <end position="508"/>
    </location>
</feature>
<organism evidence="3 4">
    <name type="scientific">Geodermatophilus sabuli</name>
    <dbReference type="NCBI Taxonomy" id="1564158"/>
    <lineage>
        <taxon>Bacteria</taxon>
        <taxon>Bacillati</taxon>
        <taxon>Actinomycetota</taxon>
        <taxon>Actinomycetes</taxon>
        <taxon>Geodermatophilales</taxon>
        <taxon>Geodermatophilaceae</taxon>
        <taxon>Geodermatophilus</taxon>
    </lineage>
</organism>
<feature type="transmembrane region" description="Helical" evidence="2">
    <location>
        <begin position="153"/>
        <end position="174"/>
    </location>
</feature>
<keyword evidence="2" id="KW-1133">Transmembrane helix</keyword>
<dbReference type="AlphaFoldDB" id="A0A7K3VX50"/>
<reference evidence="3 4" key="1">
    <citation type="submission" date="2020-02" db="EMBL/GenBank/DDBJ databases">
        <title>Geodermatophilus sabuli CPCC 205279 I12A-02694.</title>
        <authorList>
            <person name="Jiang Z."/>
        </authorList>
    </citation>
    <scope>NUCLEOTIDE SEQUENCE [LARGE SCALE GENOMIC DNA]</scope>
    <source>
        <strain evidence="3 4">I12A-02694</strain>
    </source>
</reference>
<keyword evidence="2" id="KW-0472">Membrane</keyword>
<name>A0A7K3VX50_9ACTN</name>
<dbReference type="Proteomes" id="UP000470246">
    <property type="component" value="Unassembled WGS sequence"/>
</dbReference>
<keyword evidence="2" id="KW-0812">Transmembrane</keyword>
<evidence type="ECO:0000256" key="2">
    <source>
        <dbReference type="SAM" id="Phobius"/>
    </source>
</evidence>
<keyword evidence="4" id="KW-1185">Reference proteome</keyword>
<sequence>MSRVDQPPHTAPLPRVTGTTGVAGRPSSPRRRWWTAFALLSLLGGLWALADPVFSVPDEPAHAVYAAAAVRGELWAPTTGIDTTVTVPATYANASTAAACFIYDGTVPAGCAELFVAQPGTAEVVTTAGRYPPAYYLFAGSATLVADGATAIYLMRFLTVLVCAALLASAFLSVSERRSPWPLTGLVLACTPMVLFFTGAVNPQGPELAAGIALWASALALFPPPGPAGDGDDAPRVAPRLVLRCLAAMAALALIRPLSVVWLGLIVGVVLLARATGPRLVALLRDRWMLLGGLAVGAMVAMTAVWVLARDALRQWSRPVDLEISRAALFSVSKLDGELAEMVGVFGWLDNAAPGLVQLLWIGAVAVLAVLAAAVGTRRERLALVAVVAISVVMPVVSELSSYRESAFAWQGRYILAFSAGLTVLSGYLLADRFPDDIGWRVCRGLVVAAGVAHLVAFIGNLNRYVHGIDSFWFLDEPGWRPPLPAWLLIAAFILGTAAAVAGLLRVLRGRQDPAPLPAVPAG</sequence>
<feature type="transmembrane region" description="Helical" evidence="2">
    <location>
        <begin position="288"/>
        <end position="309"/>
    </location>
</feature>
<feature type="transmembrane region" description="Helical" evidence="2">
    <location>
        <begin position="261"/>
        <end position="281"/>
    </location>
</feature>
<feature type="transmembrane region" description="Helical" evidence="2">
    <location>
        <begin position="33"/>
        <end position="50"/>
    </location>
</feature>
<feature type="transmembrane region" description="Helical" evidence="2">
    <location>
        <begin position="356"/>
        <end position="375"/>
    </location>
</feature>